<dbReference type="RefSeq" id="WP_202723360.1">
    <property type="nucleotide sequence ID" value="NZ_BPEX01000010.1"/>
</dbReference>
<keyword evidence="2" id="KW-1185">Reference proteome</keyword>
<evidence type="ECO:0000313" key="1">
    <source>
        <dbReference type="EMBL" id="MBL4915089.1"/>
    </source>
</evidence>
<dbReference type="Proteomes" id="UP000604898">
    <property type="component" value="Unassembled WGS sequence"/>
</dbReference>
<dbReference type="EMBL" id="JAESVD010000013">
    <property type="protein sequence ID" value="MBL4915089.1"/>
    <property type="molecule type" value="Genomic_DNA"/>
</dbReference>
<sequence>MSSPLGGLYISSFNRCQQTKFDLSRRVRIQLDVTLAFIDKVCDNEVIVAKSRSFYVGEAQTFVANSYSIEVESGFFSSDEVATCGSSLLNLKCRVNGEFNGNKFNGQQEVNLSPNEPVSSLVNGSEQLKITLVAKPV</sequence>
<name>A0ABS1T2R0_9GAMM</name>
<organism evidence="1 2">
    <name type="scientific">Shewanella schlegeliana</name>
    <dbReference type="NCBI Taxonomy" id="190308"/>
    <lineage>
        <taxon>Bacteria</taxon>
        <taxon>Pseudomonadati</taxon>
        <taxon>Pseudomonadota</taxon>
        <taxon>Gammaproteobacteria</taxon>
        <taxon>Alteromonadales</taxon>
        <taxon>Shewanellaceae</taxon>
        <taxon>Shewanella</taxon>
    </lineage>
</organism>
<gene>
    <name evidence="1" type="ORF">JMA39_18485</name>
</gene>
<evidence type="ECO:0000313" key="2">
    <source>
        <dbReference type="Proteomes" id="UP000604898"/>
    </source>
</evidence>
<comment type="caution">
    <text evidence="1">The sequence shown here is derived from an EMBL/GenBank/DDBJ whole genome shotgun (WGS) entry which is preliminary data.</text>
</comment>
<protein>
    <recommendedName>
        <fullName evidence="3">MSHA biogenesis protein MshC</fullName>
    </recommendedName>
</protein>
<proteinExistence type="predicted"/>
<accession>A0ABS1T2R0</accession>
<evidence type="ECO:0008006" key="3">
    <source>
        <dbReference type="Google" id="ProtNLM"/>
    </source>
</evidence>
<reference evidence="1 2" key="1">
    <citation type="submission" date="2021-01" db="EMBL/GenBank/DDBJ databases">
        <title>Genome sequence of Shewanella schlegeliana JCM 11561.</title>
        <authorList>
            <person name="Zhang H."/>
            <person name="Li C."/>
        </authorList>
    </citation>
    <scope>NUCLEOTIDE SEQUENCE [LARGE SCALE GENOMIC DNA]</scope>
    <source>
        <strain evidence="1 2">JCM 11561</strain>
    </source>
</reference>